<reference evidence="3" key="1">
    <citation type="submission" date="2017-06" db="EMBL/GenBank/DDBJ databases">
        <title>Genome analysis of Fimbriiglobus ruber SP5, the first member of the order Planctomycetales with confirmed chitinolytic capability.</title>
        <authorList>
            <person name="Ravin N.V."/>
            <person name="Rakitin A.L."/>
            <person name="Ivanova A.A."/>
            <person name="Beletsky A.V."/>
            <person name="Kulichevskaya I.S."/>
            <person name="Mardanov A.V."/>
            <person name="Dedysh S.N."/>
        </authorList>
    </citation>
    <scope>NUCLEOTIDE SEQUENCE [LARGE SCALE GENOMIC DNA]</scope>
    <source>
        <strain evidence="3">SP5</strain>
    </source>
</reference>
<feature type="signal peptide" evidence="1">
    <location>
        <begin position="1"/>
        <end position="21"/>
    </location>
</feature>
<organism evidence="2 3">
    <name type="scientific">Fimbriiglobus ruber</name>
    <dbReference type="NCBI Taxonomy" id="1908690"/>
    <lineage>
        <taxon>Bacteria</taxon>
        <taxon>Pseudomonadati</taxon>
        <taxon>Planctomycetota</taxon>
        <taxon>Planctomycetia</taxon>
        <taxon>Gemmatales</taxon>
        <taxon>Gemmataceae</taxon>
        <taxon>Fimbriiglobus</taxon>
    </lineage>
</organism>
<dbReference type="AlphaFoldDB" id="A0A225DAE2"/>
<dbReference type="RefSeq" id="WP_088260568.1">
    <property type="nucleotide sequence ID" value="NZ_NIDE01000020.1"/>
</dbReference>
<gene>
    <name evidence="2" type="ORF">FRUB_10237</name>
</gene>
<protein>
    <submittedName>
        <fullName evidence="2">Uncharacterized protein</fullName>
    </submittedName>
</protein>
<proteinExistence type="predicted"/>
<comment type="caution">
    <text evidence="2">The sequence shown here is derived from an EMBL/GenBank/DDBJ whole genome shotgun (WGS) entry which is preliminary data.</text>
</comment>
<keyword evidence="3" id="KW-1185">Reference proteome</keyword>
<keyword evidence="1" id="KW-0732">Signal</keyword>
<dbReference type="Proteomes" id="UP000214646">
    <property type="component" value="Unassembled WGS sequence"/>
</dbReference>
<name>A0A225DAE2_9BACT</name>
<evidence type="ECO:0000313" key="3">
    <source>
        <dbReference type="Proteomes" id="UP000214646"/>
    </source>
</evidence>
<evidence type="ECO:0000313" key="2">
    <source>
        <dbReference type="EMBL" id="OWK34266.1"/>
    </source>
</evidence>
<feature type="chain" id="PRO_5012149437" evidence="1">
    <location>
        <begin position="22"/>
        <end position="182"/>
    </location>
</feature>
<dbReference type="EMBL" id="NIDE01000020">
    <property type="protein sequence ID" value="OWK34266.1"/>
    <property type="molecule type" value="Genomic_DNA"/>
</dbReference>
<evidence type="ECO:0000256" key="1">
    <source>
        <dbReference type="SAM" id="SignalP"/>
    </source>
</evidence>
<accession>A0A225DAE2</accession>
<sequence length="182" mass="19444">MRKKLLLTSILALTSAGLASAQCGPLGCPAPQFAPSAAPAFHQVAYPAAPAVSTLPVPPKGVTGHYRFHQELRRWEFIHDAVQPSPAPKAMPRPKEHGTVVSMVVVNDFAFQSTLLLTLSYQDQGVTFPVVFKDPESKITLNGKPATRAEVAGAQAVRSLEVTLYPRADKDGAAVKADFVSE</sequence>